<keyword evidence="1" id="KW-0805">Transcription regulation</keyword>
<proteinExistence type="predicted"/>
<dbReference type="Gene3D" id="1.10.10.60">
    <property type="entry name" value="Homeodomain-like"/>
    <property type="match status" value="1"/>
</dbReference>
<feature type="compositionally biased region" description="Low complexity" evidence="4">
    <location>
        <begin position="122"/>
        <end position="132"/>
    </location>
</feature>
<sequence length="306" mass="34476">MALHNQDMNLVLSSDAKPRLKWTPQLHRRFVDAVKQLGGPESQYHTCPFLQPYNLMSNNFVCRGHSQILDEGHGHSRIDSLPPQEPFTGKYFIPFYHIHVGKVWYTNRMDSSTVQKYRVGRSQPSSSQSIETESSKIVTSKKSNAEKTNEVQVAEALKMQMEVQKKLHQQIEVQKHLQLRMEAQGRYLQSVLKKAEETLSGYRACSIEAERARAQLSHLASMVDSGCTTSVMTDSDASMLVVAADKIFAGCSFESSLTSSENSHEKGINDNPVLEKRKRDDIDLNLNEFDSGPRPRGIDLNSDGTF</sequence>
<dbReference type="InterPro" id="IPR025756">
    <property type="entry name" value="Myb_CC_LHEQLE"/>
</dbReference>
<organism evidence="6">
    <name type="scientific">Salvia splendens</name>
    <name type="common">Scarlet sage</name>
    <dbReference type="NCBI Taxonomy" id="180675"/>
    <lineage>
        <taxon>Eukaryota</taxon>
        <taxon>Viridiplantae</taxon>
        <taxon>Streptophyta</taxon>
        <taxon>Embryophyta</taxon>
        <taxon>Tracheophyta</taxon>
        <taxon>Spermatophyta</taxon>
        <taxon>Magnoliopsida</taxon>
        <taxon>eudicotyledons</taxon>
        <taxon>Gunneridae</taxon>
        <taxon>Pentapetalae</taxon>
        <taxon>asterids</taxon>
        <taxon>lamiids</taxon>
        <taxon>Lamiales</taxon>
        <taxon>Lamiaceae</taxon>
        <taxon>Nepetoideae</taxon>
        <taxon>Mentheae</taxon>
        <taxon>Salviinae</taxon>
        <taxon>Salvia</taxon>
        <taxon>Salvia subgen. Calosphace</taxon>
        <taxon>core Calosphace</taxon>
    </lineage>
</organism>
<dbReference type="PANTHER" id="PTHR31499:SF11">
    <property type="entry name" value="MYB FAMILY TRANSCRIPTION FACTOR PHL8"/>
    <property type="match status" value="1"/>
</dbReference>
<name>A0A8X9A493_SALSN</name>
<evidence type="ECO:0000256" key="3">
    <source>
        <dbReference type="ARBA" id="ARBA00023242"/>
    </source>
</evidence>
<dbReference type="PANTHER" id="PTHR31499">
    <property type="entry name" value="MYB FAMILY TRANSCRIPTION FACTOR PHL11"/>
    <property type="match status" value="1"/>
</dbReference>
<dbReference type="Proteomes" id="UP000298416">
    <property type="component" value="Unassembled WGS sequence"/>
</dbReference>
<accession>A0A8X9A493</accession>
<evidence type="ECO:0000256" key="4">
    <source>
        <dbReference type="SAM" id="MobiDB-lite"/>
    </source>
</evidence>
<keyword evidence="7" id="KW-1185">Reference proteome</keyword>
<dbReference type="InterPro" id="IPR046955">
    <property type="entry name" value="PHR1-like"/>
</dbReference>
<dbReference type="InterPro" id="IPR006447">
    <property type="entry name" value="Myb_dom_plants"/>
</dbReference>
<keyword evidence="2" id="KW-0804">Transcription</keyword>
<dbReference type="EMBL" id="PNBA02000004">
    <property type="protein sequence ID" value="KAG6426269.1"/>
    <property type="molecule type" value="Genomic_DNA"/>
</dbReference>
<comment type="caution">
    <text evidence="6">The sequence shown here is derived from an EMBL/GenBank/DDBJ whole genome shotgun (WGS) entry which is preliminary data.</text>
</comment>
<dbReference type="GO" id="GO:0003700">
    <property type="term" value="F:DNA-binding transcription factor activity"/>
    <property type="evidence" value="ECO:0007669"/>
    <property type="project" value="InterPro"/>
</dbReference>
<feature type="domain" description="MYB-CC type transcription factor LHEQLE-containing" evidence="5">
    <location>
        <begin position="151"/>
        <end position="197"/>
    </location>
</feature>
<feature type="region of interest" description="Disordered" evidence="4">
    <location>
        <begin position="118"/>
        <end position="145"/>
    </location>
</feature>
<gene>
    <name evidence="6" type="ORF">SASPL_110490</name>
</gene>
<evidence type="ECO:0000313" key="6">
    <source>
        <dbReference type="EMBL" id="KAG6426269.1"/>
    </source>
</evidence>
<dbReference type="AlphaFoldDB" id="A0A8X9A493"/>
<evidence type="ECO:0000256" key="2">
    <source>
        <dbReference type="ARBA" id="ARBA00023163"/>
    </source>
</evidence>
<dbReference type="NCBIfam" id="TIGR01557">
    <property type="entry name" value="myb_SHAQKYF"/>
    <property type="match status" value="1"/>
</dbReference>
<evidence type="ECO:0000256" key="1">
    <source>
        <dbReference type="ARBA" id="ARBA00023015"/>
    </source>
</evidence>
<evidence type="ECO:0000259" key="5">
    <source>
        <dbReference type="Pfam" id="PF14379"/>
    </source>
</evidence>
<evidence type="ECO:0000313" key="7">
    <source>
        <dbReference type="Proteomes" id="UP000298416"/>
    </source>
</evidence>
<protein>
    <recommendedName>
        <fullName evidence="5">MYB-CC type transcription factor LHEQLE-containing domain-containing protein</fullName>
    </recommendedName>
</protein>
<reference evidence="6" key="2">
    <citation type="submission" date="2020-08" db="EMBL/GenBank/DDBJ databases">
        <title>Plant Genome Project.</title>
        <authorList>
            <person name="Zhang R.-G."/>
        </authorList>
    </citation>
    <scope>NUCLEOTIDE SEQUENCE</scope>
    <source>
        <strain evidence="6">Huo1</strain>
        <tissue evidence="6">Leaf</tissue>
    </source>
</reference>
<dbReference type="Pfam" id="PF14379">
    <property type="entry name" value="Myb_CC_LHEQLE"/>
    <property type="match status" value="1"/>
</dbReference>
<keyword evidence="3" id="KW-0539">Nucleus</keyword>
<reference evidence="6" key="1">
    <citation type="submission" date="2018-01" db="EMBL/GenBank/DDBJ databases">
        <authorList>
            <person name="Mao J.F."/>
        </authorList>
    </citation>
    <scope>NUCLEOTIDE SEQUENCE</scope>
    <source>
        <strain evidence="6">Huo1</strain>
        <tissue evidence="6">Leaf</tissue>
    </source>
</reference>
<dbReference type="GO" id="GO:0003677">
    <property type="term" value="F:DNA binding"/>
    <property type="evidence" value="ECO:0007669"/>
    <property type="project" value="InterPro"/>
</dbReference>
<feature type="region of interest" description="Disordered" evidence="4">
    <location>
        <begin position="285"/>
        <end position="306"/>
    </location>
</feature>